<dbReference type="AlphaFoldDB" id="V3ZU14"/>
<dbReference type="OMA" id="YLPWIHI"/>
<dbReference type="Gene3D" id="3.40.50.720">
    <property type="entry name" value="NAD(P)-binding Rossmann-like Domain"/>
    <property type="match status" value="1"/>
</dbReference>
<dbReference type="OrthoDB" id="276721at2759"/>
<evidence type="ECO:0008006" key="5">
    <source>
        <dbReference type="Google" id="ProtNLM"/>
    </source>
</evidence>
<dbReference type="SUPFAM" id="SSF51735">
    <property type="entry name" value="NAD(P)-binding Rossmann-fold domains"/>
    <property type="match status" value="1"/>
</dbReference>
<dbReference type="CTD" id="20246887"/>
<proteinExistence type="predicted"/>
<dbReference type="RefSeq" id="XP_009061446.1">
    <property type="nucleotide sequence ID" value="XM_009063198.1"/>
</dbReference>
<dbReference type="Proteomes" id="UP000030746">
    <property type="component" value="Unassembled WGS sequence"/>
</dbReference>
<dbReference type="PANTHER" id="PTHR11092">
    <property type="entry name" value="SUGAR NUCLEOTIDE EPIMERASE RELATED"/>
    <property type="match status" value="1"/>
</dbReference>
<dbReference type="PANTHER" id="PTHR11092:SF0">
    <property type="entry name" value="EPIMERASE FAMILY PROTEIN SDR39U1"/>
    <property type="match status" value="1"/>
</dbReference>
<dbReference type="KEGG" id="lgi:LOTGIDRAFT_219736"/>
<sequence length="317" mass="35397">MNPALKANAYFNVLIGGGSGFIGKELVKHLRMKHNINSILVSRSSGEKRITWNDLERRGLPENCIAVVNLSGENILNPLKRFSEDFKEEVRRSRIDTTKKLADAIVKAEKKPQVFVTMSGVAYYPPDENKVYDEDNKCEEYDFLSKLTKDWEAASNLPDSVSVRQVTVRSGVVLGRNGGMIDNIRLPFKMGLGGVIGSGKQWLPWIHLSDIAGIFDHAIQNDNVSGILNGVAPEATTYAQFVKAYAKAMHKPAFFPTPAFAMNTIFGPERAKVILEGQNVMPKRTLESGFKFEYPTIEKAVDEIVNIYIPREAVFKE</sequence>
<organism evidence="3 4">
    <name type="scientific">Lottia gigantea</name>
    <name type="common">Giant owl limpet</name>
    <dbReference type="NCBI Taxonomy" id="225164"/>
    <lineage>
        <taxon>Eukaryota</taxon>
        <taxon>Metazoa</taxon>
        <taxon>Spiralia</taxon>
        <taxon>Lophotrochozoa</taxon>
        <taxon>Mollusca</taxon>
        <taxon>Gastropoda</taxon>
        <taxon>Patellogastropoda</taxon>
        <taxon>Lottioidea</taxon>
        <taxon>Lottiidae</taxon>
        <taxon>Lottia</taxon>
    </lineage>
</organism>
<dbReference type="InterPro" id="IPR010099">
    <property type="entry name" value="SDR39U1"/>
</dbReference>
<dbReference type="NCBIfam" id="TIGR01777">
    <property type="entry name" value="yfcH"/>
    <property type="match status" value="1"/>
</dbReference>
<evidence type="ECO:0000259" key="2">
    <source>
        <dbReference type="Pfam" id="PF08338"/>
    </source>
</evidence>
<protein>
    <recommendedName>
        <fullName evidence="5">DUF1731 domain-containing protein</fullName>
    </recommendedName>
</protein>
<gene>
    <name evidence="3" type="ORF">LOTGIDRAFT_219736</name>
</gene>
<dbReference type="InterPro" id="IPR036291">
    <property type="entry name" value="NAD(P)-bd_dom_sf"/>
</dbReference>
<feature type="domain" description="NAD-dependent epimerase/dehydratase" evidence="1">
    <location>
        <begin position="13"/>
        <end position="222"/>
    </location>
</feature>
<dbReference type="EMBL" id="KB202823">
    <property type="protein sequence ID" value="ESO87842.1"/>
    <property type="molecule type" value="Genomic_DNA"/>
</dbReference>
<evidence type="ECO:0000259" key="1">
    <source>
        <dbReference type="Pfam" id="PF01370"/>
    </source>
</evidence>
<accession>V3ZU14</accession>
<dbReference type="HOGENOM" id="CLU_047373_0_1_1"/>
<dbReference type="InterPro" id="IPR001509">
    <property type="entry name" value="Epimerase_deHydtase"/>
</dbReference>
<dbReference type="Pfam" id="PF08338">
    <property type="entry name" value="DUF1731"/>
    <property type="match status" value="1"/>
</dbReference>
<dbReference type="Pfam" id="PF01370">
    <property type="entry name" value="Epimerase"/>
    <property type="match status" value="1"/>
</dbReference>
<evidence type="ECO:0000313" key="4">
    <source>
        <dbReference type="Proteomes" id="UP000030746"/>
    </source>
</evidence>
<evidence type="ECO:0000313" key="3">
    <source>
        <dbReference type="EMBL" id="ESO87842.1"/>
    </source>
</evidence>
<name>V3ZU14_LOTGI</name>
<dbReference type="STRING" id="225164.V3ZU14"/>
<reference evidence="3 4" key="1">
    <citation type="journal article" date="2013" name="Nature">
        <title>Insights into bilaterian evolution from three spiralian genomes.</title>
        <authorList>
            <person name="Simakov O."/>
            <person name="Marletaz F."/>
            <person name="Cho S.J."/>
            <person name="Edsinger-Gonzales E."/>
            <person name="Havlak P."/>
            <person name="Hellsten U."/>
            <person name="Kuo D.H."/>
            <person name="Larsson T."/>
            <person name="Lv J."/>
            <person name="Arendt D."/>
            <person name="Savage R."/>
            <person name="Osoegawa K."/>
            <person name="de Jong P."/>
            <person name="Grimwood J."/>
            <person name="Chapman J.A."/>
            <person name="Shapiro H."/>
            <person name="Aerts A."/>
            <person name="Otillar R.P."/>
            <person name="Terry A.Y."/>
            <person name="Boore J.L."/>
            <person name="Grigoriev I.V."/>
            <person name="Lindberg D.R."/>
            <person name="Seaver E.C."/>
            <person name="Weisblat D.A."/>
            <person name="Putnam N.H."/>
            <person name="Rokhsar D.S."/>
        </authorList>
    </citation>
    <scope>NUCLEOTIDE SEQUENCE [LARGE SCALE GENOMIC DNA]</scope>
</reference>
<dbReference type="CDD" id="cd05242">
    <property type="entry name" value="SDR_a8"/>
    <property type="match status" value="1"/>
</dbReference>
<dbReference type="InterPro" id="IPR013549">
    <property type="entry name" value="DUF1731"/>
</dbReference>
<dbReference type="GeneID" id="20246887"/>
<keyword evidence="4" id="KW-1185">Reference proteome</keyword>
<feature type="domain" description="DUF1731" evidence="2">
    <location>
        <begin position="257"/>
        <end position="304"/>
    </location>
</feature>